<keyword evidence="3 6" id="KW-0547">Nucleotide-binding</keyword>
<dbReference type="eggNOG" id="COG0486">
    <property type="taxonomic scope" value="Bacteria"/>
</dbReference>
<dbReference type="Proteomes" id="UP000029391">
    <property type="component" value="Unassembled WGS sequence"/>
</dbReference>
<dbReference type="OrthoDB" id="9805918at2"/>
<keyword evidence="4 6" id="KW-0630">Potassium</keyword>
<comment type="cofactor">
    <cofactor evidence="6">
        <name>K(+)</name>
        <dbReference type="ChEBI" id="CHEBI:29103"/>
    </cofactor>
    <text evidence="6">Binds 1 potassium ion per subunit.</text>
</comment>
<dbReference type="AlphaFoldDB" id="A0A091C276"/>
<evidence type="ECO:0000256" key="7">
    <source>
        <dbReference type="RuleBase" id="RU003313"/>
    </source>
</evidence>
<comment type="caution">
    <text evidence="9">The sequence shown here is derived from an EMBL/GenBank/DDBJ whole genome shotgun (WGS) entry which is preliminary data.</text>
</comment>
<dbReference type="SUPFAM" id="SSF52540">
    <property type="entry name" value="P-loop containing nucleoside triphosphate hydrolases"/>
    <property type="match status" value="1"/>
</dbReference>
<keyword evidence="2 6" id="KW-0819">tRNA processing</keyword>
<feature type="domain" description="TrmE-type G" evidence="8">
    <location>
        <begin position="215"/>
        <end position="370"/>
    </location>
</feature>
<dbReference type="InterPro" id="IPR018948">
    <property type="entry name" value="GTP-bd_TrmE_N"/>
</dbReference>
<dbReference type="InterPro" id="IPR004520">
    <property type="entry name" value="GTPase_MnmE"/>
</dbReference>
<dbReference type="InterPro" id="IPR027368">
    <property type="entry name" value="MnmE_dom2"/>
</dbReference>
<dbReference type="Gene3D" id="1.20.120.430">
    <property type="entry name" value="tRNA modification GTPase MnmE domain 2"/>
    <property type="match status" value="1"/>
</dbReference>
<dbReference type="NCBIfam" id="NF003661">
    <property type="entry name" value="PRK05291.1-3"/>
    <property type="match status" value="1"/>
</dbReference>
<organism evidence="9 10">
    <name type="scientific">Arenimonas composti TR7-09 = DSM 18010</name>
    <dbReference type="NCBI Taxonomy" id="1121013"/>
    <lineage>
        <taxon>Bacteria</taxon>
        <taxon>Pseudomonadati</taxon>
        <taxon>Pseudomonadota</taxon>
        <taxon>Gammaproteobacteria</taxon>
        <taxon>Lysobacterales</taxon>
        <taxon>Lysobacteraceae</taxon>
        <taxon>Arenimonas</taxon>
    </lineage>
</organism>
<dbReference type="CDD" id="cd14858">
    <property type="entry name" value="TrmE_N"/>
    <property type="match status" value="1"/>
</dbReference>
<feature type="binding site" evidence="6">
    <location>
        <begin position="351"/>
        <end position="353"/>
    </location>
    <ligand>
        <name>GTP</name>
        <dbReference type="ChEBI" id="CHEBI:37565"/>
    </ligand>
</feature>
<dbReference type="Pfam" id="PF10396">
    <property type="entry name" value="TrmE_N"/>
    <property type="match status" value="1"/>
</dbReference>
<dbReference type="HAMAP" id="MF_00379">
    <property type="entry name" value="GTPase_MnmE"/>
    <property type="match status" value="1"/>
</dbReference>
<evidence type="ECO:0000256" key="6">
    <source>
        <dbReference type="HAMAP-Rule" id="MF_00379"/>
    </source>
</evidence>
<feature type="binding site" evidence="6">
    <location>
        <position position="249"/>
    </location>
    <ligand>
        <name>K(+)</name>
        <dbReference type="ChEBI" id="CHEBI:29103"/>
    </ligand>
</feature>
<comment type="function">
    <text evidence="6">Exhibits a very high intrinsic GTPase hydrolysis rate. Involved in the addition of a carboxymethylaminomethyl (cmnm) group at the wobble position (U34) of certain tRNAs, forming tRNA-cmnm(5)s(2)U34.</text>
</comment>
<evidence type="ECO:0000256" key="4">
    <source>
        <dbReference type="ARBA" id="ARBA00022958"/>
    </source>
</evidence>
<dbReference type="RefSeq" id="WP_026817100.1">
    <property type="nucleotide sequence ID" value="NZ_AUFF01000006.1"/>
</dbReference>
<dbReference type="STRING" id="1121013.GCA_000426365_02108"/>
<comment type="similarity">
    <text evidence="1 6 7">Belongs to the TRAFAC class TrmE-Era-EngA-EngB-Septin-like GTPase superfamily. TrmE GTPase family.</text>
</comment>
<dbReference type="GO" id="GO:0046872">
    <property type="term" value="F:metal ion binding"/>
    <property type="evidence" value="ECO:0007669"/>
    <property type="project" value="UniProtKB-KW"/>
</dbReference>
<evidence type="ECO:0000259" key="8">
    <source>
        <dbReference type="PROSITE" id="PS51709"/>
    </source>
</evidence>
<feature type="binding site" evidence="6">
    <location>
        <begin position="225"/>
        <end position="230"/>
    </location>
    <ligand>
        <name>GTP</name>
        <dbReference type="ChEBI" id="CHEBI:37565"/>
    </ligand>
</feature>
<dbReference type="InterPro" id="IPR027417">
    <property type="entry name" value="P-loop_NTPase"/>
</dbReference>
<keyword evidence="5 6" id="KW-0342">GTP-binding</keyword>
<evidence type="ECO:0000313" key="9">
    <source>
        <dbReference type="EMBL" id="KFN50740.1"/>
    </source>
</evidence>
<dbReference type="GO" id="GO:0002098">
    <property type="term" value="P:tRNA wobble uridine modification"/>
    <property type="evidence" value="ECO:0007669"/>
    <property type="project" value="TreeGrafter"/>
</dbReference>
<dbReference type="InterPro" id="IPR006073">
    <property type="entry name" value="GTP-bd"/>
</dbReference>
<feature type="binding site" evidence="6">
    <location>
        <position position="246"/>
    </location>
    <ligand>
        <name>K(+)</name>
        <dbReference type="ChEBI" id="CHEBI:29103"/>
    </ligand>
</feature>
<feature type="binding site" evidence="6">
    <location>
        <position position="229"/>
    </location>
    <ligand>
        <name>Mg(2+)</name>
        <dbReference type="ChEBI" id="CHEBI:18420"/>
    </ligand>
</feature>
<keyword evidence="6" id="KW-0479">Metal-binding</keyword>
<keyword evidence="6" id="KW-0460">Magnesium</keyword>
<dbReference type="EC" id="3.6.-.-" evidence="6"/>
<proteinExistence type="inferred from homology"/>
<evidence type="ECO:0000256" key="5">
    <source>
        <dbReference type="ARBA" id="ARBA00023134"/>
    </source>
</evidence>
<dbReference type="InterPro" id="IPR025867">
    <property type="entry name" value="MnmE_helical"/>
</dbReference>
<dbReference type="GO" id="GO:0005525">
    <property type="term" value="F:GTP binding"/>
    <property type="evidence" value="ECO:0007669"/>
    <property type="project" value="UniProtKB-UniRule"/>
</dbReference>
<dbReference type="EMBL" id="AWXU01000017">
    <property type="protein sequence ID" value="KFN50740.1"/>
    <property type="molecule type" value="Genomic_DNA"/>
</dbReference>
<feature type="binding site" evidence="6">
    <location>
        <position position="250"/>
    </location>
    <ligand>
        <name>Mg(2+)</name>
        <dbReference type="ChEBI" id="CHEBI:18420"/>
    </ligand>
</feature>
<feature type="binding site" evidence="6">
    <location>
        <position position="244"/>
    </location>
    <ligand>
        <name>K(+)</name>
        <dbReference type="ChEBI" id="CHEBI:29103"/>
    </ligand>
</feature>
<dbReference type="PANTHER" id="PTHR42714:SF2">
    <property type="entry name" value="TRNA MODIFICATION GTPASE GTPBP3, MITOCHONDRIAL"/>
    <property type="match status" value="1"/>
</dbReference>
<protein>
    <recommendedName>
        <fullName evidence="6">tRNA modification GTPase MnmE</fullName>
        <ecNumber evidence="6">3.6.-.-</ecNumber>
    </recommendedName>
</protein>
<feature type="binding site" evidence="6">
    <location>
        <position position="119"/>
    </location>
    <ligand>
        <name>(6S)-5-formyl-5,6,7,8-tetrahydrofolate</name>
        <dbReference type="ChEBI" id="CHEBI:57457"/>
    </ligand>
</feature>
<keyword evidence="10" id="KW-1185">Reference proteome</keyword>
<dbReference type="Pfam" id="PF12631">
    <property type="entry name" value="MnmE_helical"/>
    <property type="match status" value="1"/>
</dbReference>
<dbReference type="Gene3D" id="3.30.1360.120">
    <property type="entry name" value="Probable tRNA modification gtpase trme, domain 1"/>
    <property type="match status" value="1"/>
</dbReference>
<dbReference type="CDD" id="cd04164">
    <property type="entry name" value="trmE"/>
    <property type="match status" value="1"/>
</dbReference>
<reference evidence="9 10" key="1">
    <citation type="submission" date="2013-09" db="EMBL/GenBank/DDBJ databases">
        <title>Genome sequencing of Arenimonas composti.</title>
        <authorList>
            <person name="Chen F."/>
            <person name="Wang G."/>
        </authorList>
    </citation>
    <scope>NUCLEOTIDE SEQUENCE [LARGE SCALE GENOMIC DNA]</scope>
    <source>
        <strain evidence="9 10">TR7-09</strain>
    </source>
</reference>
<comment type="caution">
    <text evidence="6">Lacks conserved residue(s) required for the propagation of feature annotation.</text>
</comment>
<dbReference type="PANTHER" id="PTHR42714">
    <property type="entry name" value="TRNA MODIFICATION GTPASE GTPBP3"/>
    <property type="match status" value="1"/>
</dbReference>
<dbReference type="PROSITE" id="PS51709">
    <property type="entry name" value="G_TRME"/>
    <property type="match status" value="1"/>
</dbReference>
<comment type="subunit">
    <text evidence="6">Homodimer. Heterotetramer of two MnmE and two MnmG subunits.</text>
</comment>
<evidence type="ECO:0000256" key="1">
    <source>
        <dbReference type="ARBA" id="ARBA00011043"/>
    </source>
</evidence>
<accession>A0A091C276</accession>
<feature type="binding site" evidence="6">
    <location>
        <position position="446"/>
    </location>
    <ligand>
        <name>(6S)-5-formyl-5,6,7,8-tetrahydrofolate</name>
        <dbReference type="ChEBI" id="CHEBI:57457"/>
    </ligand>
</feature>
<dbReference type="Gene3D" id="3.40.50.300">
    <property type="entry name" value="P-loop containing nucleotide triphosphate hydrolases"/>
    <property type="match status" value="1"/>
</dbReference>
<feature type="binding site" evidence="6">
    <location>
        <position position="80"/>
    </location>
    <ligand>
        <name>(6S)-5-formyl-5,6,7,8-tetrahydrofolate</name>
        <dbReference type="ChEBI" id="CHEBI:57457"/>
    </ligand>
</feature>
<dbReference type="NCBIfam" id="TIGR00231">
    <property type="entry name" value="small_GTP"/>
    <property type="match status" value="1"/>
</dbReference>
<keyword evidence="6" id="KW-0378">Hydrolase</keyword>
<dbReference type="NCBIfam" id="TIGR00450">
    <property type="entry name" value="mnmE_trmE_thdF"/>
    <property type="match status" value="1"/>
</dbReference>
<dbReference type="GO" id="GO:0003924">
    <property type="term" value="F:GTPase activity"/>
    <property type="evidence" value="ECO:0007669"/>
    <property type="project" value="UniProtKB-UniRule"/>
</dbReference>
<evidence type="ECO:0000256" key="2">
    <source>
        <dbReference type="ARBA" id="ARBA00022694"/>
    </source>
</evidence>
<evidence type="ECO:0000313" key="10">
    <source>
        <dbReference type="Proteomes" id="UP000029391"/>
    </source>
</evidence>
<dbReference type="GO" id="GO:0005829">
    <property type="term" value="C:cytosol"/>
    <property type="evidence" value="ECO:0007669"/>
    <property type="project" value="TreeGrafter"/>
</dbReference>
<comment type="subcellular location">
    <subcellularLocation>
        <location evidence="6">Cytoplasm</location>
    </subcellularLocation>
</comment>
<dbReference type="InterPro" id="IPR031168">
    <property type="entry name" value="G_TrmE"/>
</dbReference>
<dbReference type="InterPro" id="IPR005225">
    <property type="entry name" value="Small_GTP-bd"/>
</dbReference>
<dbReference type="SUPFAM" id="SSF116878">
    <property type="entry name" value="TrmE connector domain"/>
    <property type="match status" value="1"/>
</dbReference>
<feature type="binding site" evidence="6">
    <location>
        <begin position="269"/>
        <end position="272"/>
    </location>
    <ligand>
        <name>GTP</name>
        <dbReference type="ChEBI" id="CHEBI:37565"/>
    </ligand>
</feature>
<sequence length="446" mass="46730">MSDRDTIAAIATAAGAAGVGIVRLSGPACPGIAAVLLGRPPRPRHAHWARFRDGDGEVIDDGLLLFFPAPHSYTGEDVLELQGHGSPVLLAQLLRRCLQLGARPARPGEFTERAFLEGRLDLAQAEAVADLIAAGSEAAARAARRSLDGVFSRRVEALVEALTALRVWIEAALDFPEEEVDFLAAPELRERLATLRAELAALHAGAERGKRLVDGLHVVIAGAPNAGKSSLLNALAGEDRAIVTAVAGTTRDLLRERIAVDGIELTLVDTAGLRDTPEEVEAEGIRRARAELQRADLVLAVLDDSLAAPVADGDLALPTGLPVLWLHNKCDLSGVAPHAEPRDDGEHLWLSARAGAGLDLLRARLRQAAGLGEGSDGSFSARARHLDALARTGARLAAAAGHLAAGSGELAAEELRLAQDTLGEITGRVDADALLGRIFASFCIGK</sequence>
<keyword evidence="6" id="KW-0963">Cytoplasm</keyword>
<dbReference type="PRINTS" id="PR00326">
    <property type="entry name" value="GTP1OBG"/>
</dbReference>
<feature type="binding site" evidence="6">
    <location>
        <position position="23"/>
    </location>
    <ligand>
        <name>(6S)-5-formyl-5,6,7,8-tetrahydrofolate</name>
        <dbReference type="ChEBI" id="CHEBI:57457"/>
    </ligand>
</feature>
<dbReference type="Pfam" id="PF01926">
    <property type="entry name" value="MMR_HSR1"/>
    <property type="match status" value="1"/>
</dbReference>
<name>A0A091C276_9GAMM</name>
<dbReference type="InterPro" id="IPR027266">
    <property type="entry name" value="TrmE/GcvT-like"/>
</dbReference>
<gene>
    <name evidence="6" type="primary">mnmE</name>
    <name evidence="6" type="synonym">trmE</name>
    <name evidence="9" type="ORF">P873_06135</name>
</gene>
<feature type="binding site" evidence="6">
    <location>
        <position position="225"/>
    </location>
    <ligand>
        <name>K(+)</name>
        <dbReference type="ChEBI" id="CHEBI:29103"/>
    </ligand>
</feature>
<feature type="binding site" evidence="6">
    <location>
        <begin position="244"/>
        <end position="250"/>
    </location>
    <ligand>
        <name>GTP</name>
        <dbReference type="ChEBI" id="CHEBI:37565"/>
    </ligand>
</feature>
<evidence type="ECO:0000256" key="3">
    <source>
        <dbReference type="ARBA" id="ARBA00022741"/>
    </source>
</evidence>
<dbReference type="GO" id="GO:0030488">
    <property type="term" value="P:tRNA methylation"/>
    <property type="evidence" value="ECO:0007669"/>
    <property type="project" value="TreeGrafter"/>
</dbReference>